<protein>
    <recommendedName>
        <fullName evidence="4">WD40 domain protein beta Propeller</fullName>
    </recommendedName>
</protein>
<organism evidence="2 3">
    <name type="scientific">Chloroflexus aggregans (strain MD-66 / DSM 9485)</name>
    <dbReference type="NCBI Taxonomy" id="326427"/>
    <lineage>
        <taxon>Bacteria</taxon>
        <taxon>Bacillati</taxon>
        <taxon>Chloroflexota</taxon>
        <taxon>Chloroflexia</taxon>
        <taxon>Chloroflexales</taxon>
        <taxon>Chloroflexineae</taxon>
        <taxon>Chloroflexaceae</taxon>
        <taxon>Chloroflexus</taxon>
    </lineage>
</organism>
<dbReference type="Proteomes" id="UP000002508">
    <property type="component" value="Chromosome"/>
</dbReference>
<feature type="chain" id="PRO_5002870039" description="WD40 domain protein beta Propeller" evidence="1">
    <location>
        <begin position="22"/>
        <end position="570"/>
    </location>
</feature>
<proteinExistence type="predicted"/>
<dbReference type="SUPFAM" id="SSF82171">
    <property type="entry name" value="DPP6 N-terminal domain-like"/>
    <property type="match status" value="1"/>
</dbReference>
<dbReference type="KEGG" id="cag:Cagg_1031"/>
<dbReference type="STRING" id="326427.Cagg_1031"/>
<dbReference type="PROSITE" id="PS51257">
    <property type="entry name" value="PROKAR_LIPOPROTEIN"/>
    <property type="match status" value="1"/>
</dbReference>
<reference evidence="2" key="1">
    <citation type="submission" date="2008-12" db="EMBL/GenBank/DDBJ databases">
        <title>Complete sequence of Chloroflexus aggregans DSM 9485.</title>
        <authorList>
            <consortium name="US DOE Joint Genome Institute"/>
            <person name="Lucas S."/>
            <person name="Copeland A."/>
            <person name="Lapidus A."/>
            <person name="Glavina del Rio T."/>
            <person name="Dalin E."/>
            <person name="Tice H."/>
            <person name="Pitluck S."/>
            <person name="Foster B."/>
            <person name="Larimer F."/>
            <person name="Land M."/>
            <person name="Hauser L."/>
            <person name="Kyrpides N."/>
            <person name="Mikhailova N."/>
            <person name="Bryant D."/>
            <person name="Richardson P."/>
        </authorList>
    </citation>
    <scope>NUCLEOTIDE SEQUENCE</scope>
    <source>
        <strain evidence="2">DSM 9485</strain>
    </source>
</reference>
<evidence type="ECO:0000313" key="3">
    <source>
        <dbReference type="Proteomes" id="UP000002508"/>
    </source>
</evidence>
<dbReference type="AlphaFoldDB" id="B8G6K9"/>
<gene>
    <name evidence="2" type="ordered locus">Cagg_1031</name>
</gene>
<dbReference type="PANTHER" id="PTHR36842">
    <property type="entry name" value="PROTEIN TOLB HOMOLOG"/>
    <property type="match status" value="1"/>
</dbReference>
<dbReference type="Gene3D" id="2.120.10.30">
    <property type="entry name" value="TolB, C-terminal domain"/>
    <property type="match status" value="1"/>
</dbReference>
<evidence type="ECO:0008006" key="4">
    <source>
        <dbReference type="Google" id="ProtNLM"/>
    </source>
</evidence>
<dbReference type="OrthoDB" id="137365at2"/>
<keyword evidence="3" id="KW-1185">Reference proteome</keyword>
<keyword evidence="1" id="KW-0732">Signal</keyword>
<sequence length="570" mass="60437">MVLCRLSLLCLLVLVGCTGLGTTPPTQSSLPNVPPTVALPLPLPTVVPTLPPTSTPLASTPTPIPPTPLPQPVVLAPTYSEEILFLRGGSLVAIDPSSNQERVLANNVRDVAIDPTGRHIAVASNQIISLIDRSSGAAQTLVSGRIAYGLSWAPDGLTLAYAAAPQPPTLPFDWMQWSNWCATATVYLIDLPTLNELTIGSGCDPVFASDGRRLAFATSPSAQPSSLNFPGQTNAIRLVNRAGANAWDLATANGSTGLGYLVYRPTWLPDAKMVAYQRFFGYQALVDLNLTMITDSSGGTENPTLIGTGWLRPPAFSPDGRYVASVEYNFSDARGFSGYDVWSFALVELVGQRSEASPSGNLTLLGQLVTKLPRITSAAWSPNGNNLVVLAPANWNPTDNPNDPLYSFTTPGELWLLSSGGQPQQTVNSNVDYASPLIWAYEGLVTAQMGSAMIRYPANWQLSPVTNNGELVATGNGRFIGRRTVANPALLNGSTWMQTVSDWVSVTQANQPYQMPDGSYLATFTGQAADGSSIGGAARFDTTTIIISYASASAWPNERAFGIGLAFAAQ</sequence>
<feature type="signal peptide" evidence="1">
    <location>
        <begin position="1"/>
        <end position="21"/>
    </location>
</feature>
<dbReference type="HOGENOM" id="CLU_477936_0_0_0"/>
<evidence type="ECO:0000313" key="2">
    <source>
        <dbReference type="EMBL" id="ACL23946.1"/>
    </source>
</evidence>
<evidence type="ECO:0000256" key="1">
    <source>
        <dbReference type="SAM" id="SignalP"/>
    </source>
</evidence>
<name>B8G6K9_CHLAD</name>
<dbReference type="eggNOG" id="COG0823">
    <property type="taxonomic scope" value="Bacteria"/>
</dbReference>
<dbReference type="EMBL" id="CP001337">
    <property type="protein sequence ID" value="ACL23946.1"/>
    <property type="molecule type" value="Genomic_DNA"/>
</dbReference>
<accession>B8G6K9</accession>
<dbReference type="InterPro" id="IPR011042">
    <property type="entry name" value="6-blade_b-propeller_TolB-like"/>
</dbReference>
<dbReference type="PANTHER" id="PTHR36842:SF1">
    <property type="entry name" value="PROTEIN TOLB"/>
    <property type="match status" value="1"/>
</dbReference>
<dbReference type="RefSeq" id="WP_012616310.1">
    <property type="nucleotide sequence ID" value="NC_011831.1"/>
</dbReference>